<feature type="region of interest" description="Disordered" evidence="4">
    <location>
        <begin position="229"/>
        <end position="325"/>
    </location>
</feature>
<feature type="compositionally biased region" description="Acidic residues" evidence="4">
    <location>
        <begin position="269"/>
        <end position="296"/>
    </location>
</feature>
<keyword evidence="6" id="KW-1185">Reference proteome</keyword>
<protein>
    <submittedName>
        <fullName evidence="5">Uncharacterized protein</fullName>
    </submittedName>
</protein>
<name>A0A8H5HW94_9AGAR</name>
<evidence type="ECO:0000256" key="3">
    <source>
        <dbReference type="SAM" id="Coils"/>
    </source>
</evidence>
<comment type="caution">
    <text evidence="5">The sequence shown here is derived from an EMBL/GenBank/DDBJ whole genome shotgun (WGS) entry which is preliminary data.</text>
</comment>
<evidence type="ECO:0000256" key="4">
    <source>
        <dbReference type="SAM" id="MobiDB-lite"/>
    </source>
</evidence>
<keyword evidence="3" id="KW-0175">Coiled coil</keyword>
<feature type="compositionally biased region" description="Basic and acidic residues" evidence="4">
    <location>
        <begin position="297"/>
        <end position="308"/>
    </location>
</feature>
<dbReference type="GO" id="GO:0006397">
    <property type="term" value="P:mRNA processing"/>
    <property type="evidence" value="ECO:0007669"/>
    <property type="project" value="InterPro"/>
</dbReference>
<dbReference type="AlphaFoldDB" id="A0A8H5HW94"/>
<feature type="coiled-coil region" evidence="3">
    <location>
        <begin position="140"/>
        <end position="200"/>
    </location>
</feature>
<sequence>MSMPVTSEKPTPNGTKGVYYQPIPALSPEEEDQIVNTRITNDERPLKRVIKKFHQYANVVNTPLVPLVPSSGATNAEDAREAFLVELASFQLLLQKNAMICEAEARQVEEYQKEKQRIGDYYLLLAKGHFIVNGSTDLEHNTLRGQIEQLKTALEEAQISRRQKMEYDAVAEKVNTLPTREELAQTIEALESDMLAVRDEHETQVRSIQSQKIALDSIVSELGSLRFSGGDSTVSALPSRRGTPALEGARDSEGAEDLDLVQAIPESPDKEDGEEGEEKAPESEVDGDIEMGEVEEDVKNSRTRKREDLEEGEATDAESSDLSEI</sequence>
<dbReference type="GO" id="GO:0000445">
    <property type="term" value="C:THO complex part of transcription export complex"/>
    <property type="evidence" value="ECO:0007669"/>
    <property type="project" value="InterPro"/>
</dbReference>
<reference evidence="5 6" key="1">
    <citation type="journal article" date="2020" name="ISME J.">
        <title>Uncovering the hidden diversity of litter-decomposition mechanisms in mushroom-forming fungi.</title>
        <authorList>
            <person name="Floudas D."/>
            <person name="Bentzer J."/>
            <person name="Ahren D."/>
            <person name="Johansson T."/>
            <person name="Persson P."/>
            <person name="Tunlid A."/>
        </authorList>
    </citation>
    <scope>NUCLEOTIDE SEQUENCE [LARGE SCALE GENOMIC DNA]</scope>
    <source>
        <strain evidence="5 6">CBS 406.79</strain>
    </source>
</reference>
<comment type="subcellular location">
    <subcellularLocation>
        <location evidence="1">Nucleus</location>
    </subcellularLocation>
</comment>
<feature type="compositionally biased region" description="Acidic residues" evidence="4">
    <location>
        <begin position="309"/>
        <end position="325"/>
    </location>
</feature>
<organism evidence="5 6">
    <name type="scientific">Collybiopsis confluens</name>
    <dbReference type="NCBI Taxonomy" id="2823264"/>
    <lineage>
        <taxon>Eukaryota</taxon>
        <taxon>Fungi</taxon>
        <taxon>Dikarya</taxon>
        <taxon>Basidiomycota</taxon>
        <taxon>Agaricomycotina</taxon>
        <taxon>Agaricomycetes</taxon>
        <taxon>Agaricomycetidae</taxon>
        <taxon>Agaricales</taxon>
        <taxon>Marasmiineae</taxon>
        <taxon>Omphalotaceae</taxon>
        <taxon>Collybiopsis</taxon>
    </lineage>
</organism>
<evidence type="ECO:0000256" key="2">
    <source>
        <dbReference type="ARBA" id="ARBA00023242"/>
    </source>
</evidence>
<gene>
    <name evidence="5" type="ORF">D9757_002655</name>
</gene>
<dbReference type="OrthoDB" id="205166at2759"/>
<dbReference type="InterPro" id="IPR008501">
    <property type="entry name" value="THOC7/Mft1"/>
</dbReference>
<dbReference type="EMBL" id="JAACJN010000014">
    <property type="protein sequence ID" value="KAF5390595.1"/>
    <property type="molecule type" value="Genomic_DNA"/>
</dbReference>
<evidence type="ECO:0000256" key="1">
    <source>
        <dbReference type="ARBA" id="ARBA00004123"/>
    </source>
</evidence>
<accession>A0A8H5HW94</accession>
<evidence type="ECO:0000313" key="6">
    <source>
        <dbReference type="Proteomes" id="UP000518752"/>
    </source>
</evidence>
<evidence type="ECO:0000313" key="5">
    <source>
        <dbReference type="EMBL" id="KAF5390595.1"/>
    </source>
</evidence>
<dbReference type="Pfam" id="PF05615">
    <property type="entry name" value="THOC7"/>
    <property type="match status" value="1"/>
</dbReference>
<proteinExistence type="predicted"/>
<dbReference type="Proteomes" id="UP000518752">
    <property type="component" value="Unassembled WGS sequence"/>
</dbReference>
<keyword evidence="2" id="KW-0539">Nucleus</keyword>